<sequence length="54" mass="5391">MLAAGIPLPELLTVAGLASTGTLVDLLTHVPRLSAQDSASRIAGALTRVPGAAR</sequence>
<protein>
    <submittedName>
        <fullName evidence="1">Uncharacterized protein</fullName>
    </submittedName>
</protein>
<comment type="caution">
    <text evidence="1">The sequence shown here is derived from an EMBL/GenBank/DDBJ whole genome shotgun (WGS) entry which is preliminary data.</text>
</comment>
<gene>
    <name evidence="1" type="ORF">P2L57_25325</name>
</gene>
<evidence type="ECO:0000313" key="1">
    <source>
        <dbReference type="EMBL" id="MDF2258910.1"/>
    </source>
</evidence>
<proteinExistence type="predicted"/>
<evidence type="ECO:0000313" key="2">
    <source>
        <dbReference type="Proteomes" id="UP001220022"/>
    </source>
</evidence>
<accession>A0ABT5Z512</accession>
<reference evidence="1 2" key="1">
    <citation type="submission" date="2023-03" db="EMBL/GenBank/DDBJ databases">
        <title>Draft genome sequence of type strain Streptomyces ferralitis JCM 14344.</title>
        <authorList>
            <person name="Klaysubun C."/>
            <person name="Duangmal K."/>
        </authorList>
    </citation>
    <scope>NUCLEOTIDE SEQUENCE [LARGE SCALE GENOMIC DNA]</scope>
    <source>
        <strain evidence="1 2">JCM 14344</strain>
    </source>
</reference>
<dbReference type="RefSeq" id="WP_275818378.1">
    <property type="nucleotide sequence ID" value="NZ_BAAANM010000006.1"/>
</dbReference>
<dbReference type="EMBL" id="JARHTQ010000019">
    <property type="protein sequence ID" value="MDF2258910.1"/>
    <property type="molecule type" value="Genomic_DNA"/>
</dbReference>
<dbReference type="Proteomes" id="UP001220022">
    <property type="component" value="Unassembled WGS sequence"/>
</dbReference>
<keyword evidence="2" id="KW-1185">Reference proteome</keyword>
<organism evidence="1 2">
    <name type="scientific">Streptantibioticus ferralitis</name>
    <dbReference type="NCBI Taxonomy" id="236510"/>
    <lineage>
        <taxon>Bacteria</taxon>
        <taxon>Bacillati</taxon>
        <taxon>Actinomycetota</taxon>
        <taxon>Actinomycetes</taxon>
        <taxon>Kitasatosporales</taxon>
        <taxon>Streptomycetaceae</taxon>
        <taxon>Streptantibioticus</taxon>
    </lineage>
</organism>
<name>A0ABT5Z512_9ACTN</name>